<reference evidence="1 2" key="1">
    <citation type="submission" date="2018-01" db="EMBL/GenBank/DDBJ databases">
        <title>Co-occurrence of chitin degradation, pigmentation and bioactivity in marine Pseudoalteromonas.</title>
        <authorList>
            <person name="Paulsen S."/>
            <person name="Gram L."/>
            <person name="Machado H."/>
        </authorList>
    </citation>
    <scope>NUCLEOTIDE SEQUENCE [LARGE SCALE GENOMIC DNA]</scope>
    <source>
        <strain evidence="1 2">S1946</strain>
    </source>
</reference>
<proteinExistence type="predicted"/>
<accession>A0A4Q7EC05</accession>
<dbReference type="AlphaFoldDB" id="A0A4Q7EC05"/>
<evidence type="ECO:0000313" key="2">
    <source>
        <dbReference type="Proteomes" id="UP000292345"/>
    </source>
</evidence>
<dbReference type="RefSeq" id="WP_130245334.1">
    <property type="nucleotide sequence ID" value="NZ_PPUZ01000035.1"/>
</dbReference>
<protein>
    <submittedName>
        <fullName evidence="1">Uncharacterized protein</fullName>
    </submittedName>
</protein>
<name>A0A4Q7EC05_9GAMM</name>
<dbReference type="EMBL" id="PPUZ01000035">
    <property type="protein sequence ID" value="RZM80135.1"/>
    <property type="molecule type" value="Genomic_DNA"/>
</dbReference>
<organism evidence="1 2">
    <name type="scientific">Pseudoalteromonas rubra</name>
    <dbReference type="NCBI Taxonomy" id="43658"/>
    <lineage>
        <taxon>Bacteria</taxon>
        <taxon>Pseudomonadati</taxon>
        <taxon>Pseudomonadota</taxon>
        <taxon>Gammaproteobacteria</taxon>
        <taxon>Alteromonadales</taxon>
        <taxon>Pseudoalteromonadaceae</taxon>
        <taxon>Pseudoalteromonas</taxon>
    </lineage>
</organism>
<sequence length="87" mass="9812">MNLLCEHIQKVVDISKQHGVDVLEVSDGWTKIKQVVHMKSGLTSELKKEIEEQQLCLRYWSSPKTPHNAGDEGFTCDACKVGITFPQ</sequence>
<gene>
    <name evidence="1" type="ORF">C3B51_13240</name>
</gene>
<dbReference type="Proteomes" id="UP000292345">
    <property type="component" value="Unassembled WGS sequence"/>
</dbReference>
<comment type="caution">
    <text evidence="1">The sequence shown here is derived from an EMBL/GenBank/DDBJ whole genome shotgun (WGS) entry which is preliminary data.</text>
</comment>
<evidence type="ECO:0000313" key="1">
    <source>
        <dbReference type="EMBL" id="RZM80135.1"/>
    </source>
</evidence>